<dbReference type="AlphaFoldDB" id="A0A1W2BIL9"/>
<reference evidence="2 3" key="1">
    <citation type="submission" date="2017-04" db="EMBL/GenBank/DDBJ databases">
        <authorList>
            <person name="Afonso C.L."/>
            <person name="Miller P.J."/>
            <person name="Scott M.A."/>
            <person name="Spackman E."/>
            <person name="Goraichik I."/>
            <person name="Dimitrov K.M."/>
            <person name="Suarez D.L."/>
            <person name="Swayne D.E."/>
        </authorList>
    </citation>
    <scope>NUCLEOTIDE SEQUENCE [LARGE SCALE GENOMIC DNA]</scope>
    <source>
        <strain evidence="2 3">CGMCC 1.12644</strain>
    </source>
</reference>
<dbReference type="RefSeq" id="WP_143514534.1">
    <property type="nucleotide sequence ID" value="NZ_FWYD01000004.1"/>
</dbReference>
<keyword evidence="3" id="KW-1185">Reference proteome</keyword>
<sequence>MTRPTILLTIAAFGLSGCLALPPDGVSAEQIAAYDAAVTSIGCDMVAESDYLPVELQTGLTREQVIQVTEYKLAREEAVKLSDGGVRLTTGACAA</sequence>
<evidence type="ECO:0008006" key="4">
    <source>
        <dbReference type="Google" id="ProtNLM"/>
    </source>
</evidence>
<dbReference type="PROSITE" id="PS51257">
    <property type="entry name" value="PROKAR_LIPOPROTEIN"/>
    <property type="match status" value="1"/>
</dbReference>
<feature type="signal peptide" evidence="1">
    <location>
        <begin position="1"/>
        <end position="20"/>
    </location>
</feature>
<feature type="chain" id="PRO_5012258373" description="NADH dehydrogenase" evidence="1">
    <location>
        <begin position="21"/>
        <end position="95"/>
    </location>
</feature>
<accession>A0A1W2BIL9</accession>
<dbReference type="STRING" id="1387277.SAMN06295998_10470"/>
<evidence type="ECO:0000313" key="2">
    <source>
        <dbReference type="EMBL" id="SMC72723.1"/>
    </source>
</evidence>
<dbReference type="Proteomes" id="UP000192330">
    <property type="component" value="Unassembled WGS sequence"/>
</dbReference>
<dbReference type="OrthoDB" id="7867343at2"/>
<proteinExistence type="predicted"/>
<name>A0A1W2BIL9_9RHOB</name>
<gene>
    <name evidence="2" type="ORF">SAMN06295998_10470</name>
</gene>
<organism evidence="2 3">
    <name type="scientific">Primorskyibacter flagellatus</name>
    <dbReference type="NCBI Taxonomy" id="1387277"/>
    <lineage>
        <taxon>Bacteria</taxon>
        <taxon>Pseudomonadati</taxon>
        <taxon>Pseudomonadota</taxon>
        <taxon>Alphaproteobacteria</taxon>
        <taxon>Rhodobacterales</taxon>
        <taxon>Roseobacteraceae</taxon>
        <taxon>Primorskyibacter</taxon>
    </lineage>
</organism>
<keyword evidence="1" id="KW-0732">Signal</keyword>
<evidence type="ECO:0000256" key="1">
    <source>
        <dbReference type="SAM" id="SignalP"/>
    </source>
</evidence>
<dbReference type="EMBL" id="FWYD01000004">
    <property type="protein sequence ID" value="SMC72723.1"/>
    <property type="molecule type" value="Genomic_DNA"/>
</dbReference>
<evidence type="ECO:0000313" key="3">
    <source>
        <dbReference type="Proteomes" id="UP000192330"/>
    </source>
</evidence>
<protein>
    <recommendedName>
        <fullName evidence="4">NADH dehydrogenase</fullName>
    </recommendedName>
</protein>